<keyword evidence="4 7" id="KW-0418">Kinase</keyword>
<dbReference type="GO" id="GO:0005829">
    <property type="term" value="C:cytosol"/>
    <property type="evidence" value="ECO:0007669"/>
    <property type="project" value="TreeGrafter"/>
</dbReference>
<dbReference type="CDD" id="cd04235">
    <property type="entry name" value="AAK_CK"/>
    <property type="match status" value="1"/>
</dbReference>
<name>A0A2K8NWE4_9MOLU</name>
<dbReference type="Gene3D" id="3.40.1160.10">
    <property type="entry name" value="Acetylglutamate kinase-like"/>
    <property type="match status" value="1"/>
</dbReference>
<dbReference type="GO" id="GO:0008804">
    <property type="term" value="F:carbamate kinase activity"/>
    <property type="evidence" value="ECO:0007669"/>
    <property type="project" value="UniProtKB-UniRule"/>
</dbReference>
<keyword evidence="3 7" id="KW-0808">Transferase</keyword>
<evidence type="ECO:0000256" key="1">
    <source>
        <dbReference type="ARBA" id="ARBA00011066"/>
    </source>
</evidence>
<accession>A0A2K8NWE4</accession>
<feature type="domain" description="Aspartate/glutamate/uridylate kinase" evidence="8">
    <location>
        <begin position="3"/>
        <end position="291"/>
    </location>
</feature>
<protein>
    <recommendedName>
        <fullName evidence="2 6">Carbamate kinase</fullName>
    </recommendedName>
</protein>
<evidence type="ECO:0000256" key="3">
    <source>
        <dbReference type="ARBA" id="ARBA00022679"/>
    </source>
</evidence>
<dbReference type="PIRSF" id="PIRSF000723">
    <property type="entry name" value="Carbamate_kin"/>
    <property type="match status" value="1"/>
</dbReference>
<evidence type="ECO:0000313" key="10">
    <source>
        <dbReference type="Proteomes" id="UP000232063"/>
    </source>
</evidence>
<dbReference type="Proteomes" id="UP000232063">
    <property type="component" value="Chromosome"/>
</dbReference>
<evidence type="ECO:0000256" key="4">
    <source>
        <dbReference type="ARBA" id="ARBA00022777"/>
    </source>
</evidence>
<reference evidence="9 10" key="1">
    <citation type="submission" date="2017-11" db="EMBL/GenBank/DDBJ databases">
        <title>Genome sequence of Entomoplasma luminosum PIMN-1 (ATCC 49195).</title>
        <authorList>
            <person name="Lo W.-S."/>
            <person name="Gasparich G.E."/>
            <person name="Kuo C.-H."/>
        </authorList>
    </citation>
    <scope>NUCLEOTIDE SEQUENCE [LARGE SCALE GENOMIC DNA]</scope>
    <source>
        <strain evidence="9 10">PIMN-1</strain>
    </source>
</reference>
<sequence>MSKIVVAVGGNALGNNPEEQKIIVKNTAKHLVDFVAKNNEVIIVHGNGPQVGMISNGFDLAHKTDGKSPIVDFPEAGAMSQGYIGYHLQQAIINELNARKLNKSVASIVTQTVVDANDQAFQNPSKPIGLFMSEVEAKQMAKTNGWDVKEDAGRGWRRVIASPKPIDIVEKEIVKTLVEQKFITITAGGGGVPVIKKGNDYLGVAAVIDKDFAAAKIAEIIDADSLVILTAIDRVLINYKQPNEKGLAEMSISEAEKYIGENQFAPGSMLPKVQAAMAFVKSTNGKPAFIGSLDKVEDVLKGASGTKIIK</sequence>
<gene>
    <name evidence="9" type="primary">arcC</name>
    <name evidence="9" type="ORF">ELUMI_v1c02280</name>
</gene>
<organism evidence="9 10">
    <name type="scientific">Williamsoniiplasma luminosum</name>
    <dbReference type="NCBI Taxonomy" id="214888"/>
    <lineage>
        <taxon>Bacteria</taxon>
        <taxon>Bacillati</taxon>
        <taxon>Mycoplasmatota</taxon>
        <taxon>Mollicutes</taxon>
        <taxon>Entomoplasmatales</taxon>
        <taxon>Williamsoniiplasma</taxon>
    </lineage>
</organism>
<dbReference type="PANTHER" id="PTHR30409:SF1">
    <property type="entry name" value="CARBAMATE KINASE-RELATED"/>
    <property type="match status" value="1"/>
</dbReference>
<keyword evidence="10" id="KW-1185">Reference proteome</keyword>
<dbReference type="InterPro" id="IPR003964">
    <property type="entry name" value="Carb_kinase"/>
</dbReference>
<dbReference type="PANTHER" id="PTHR30409">
    <property type="entry name" value="CARBAMATE KINASE"/>
    <property type="match status" value="1"/>
</dbReference>
<dbReference type="SUPFAM" id="SSF53633">
    <property type="entry name" value="Carbamate kinase-like"/>
    <property type="match status" value="1"/>
</dbReference>
<dbReference type="EMBL" id="CP024963">
    <property type="protein sequence ID" value="ATZ16953.1"/>
    <property type="molecule type" value="Genomic_DNA"/>
</dbReference>
<dbReference type="Pfam" id="PF00696">
    <property type="entry name" value="AA_kinase"/>
    <property type="match status" value="1"/>
</dbReference>
<evidence type="ECO:0000256" key="6">
    <source>
        <dbReference type="NCBIfam" id="TIGR00746"/>
    </source>
</evidence>
<proteinExistence type="inferred from homology"/>
<evidence type="ECO:0000313" key="9">
    <source>
        <dbReference type="EMBL" id="ATZ16953.1"/>
    </source>
</evidence>
<dbReference type="InterPro" id="IPR001048">
    <property type="entry name" value="Asp/Glu/Uridylate_kinase"/>
</dbReference>
<evidence type="ECO:0000256" key="7">
    <source>
        <dbReference type="PIRNR" id="PIRNR000723"/>
    </source>
</evidence>
<comment type="similarity">
    <text evidence="1 7">Belongs to the carbamate kinase family.</text>
</comment>
<dbReference type="AlphaFoldDB" id="A0A2K8NWE4"/>
<dbReference type="PRINTS" id="PR01469">
    <property type="entry name" value="CARBMTKINASE"/>
</dbReference>
<dbReference type="RefSeq" id="WP_025734465.1">
    <property type="nucleotide sequence ID" value="NZ_CP024963.1"/>
</dbReference>
<dbReference type="KEGG" id="elj:ELUMI_v1c02280"/>
<dbReference type="FunFam" id="3.40.1160.10:FF:000007">
    <property type="entry name" value="Carbamate kinase"/>
    <property type="match status" value="1"/>
</dbReference>
<dbReference type="OrthoDB" id="9766717at2"/>
<evidence type="ECO:0000256" key="2">
    <source>
        <dbReference type="ARBA" id="ARBA00013070"/>
    </source>
</evidence>
<dbReference type="GO" id="GO:0019546">
    <property type="term" value="P:L-arginine deiminase pathway"/>
    <property type="evidence" value="ECO:0007669"/>
    <property type="project" value="TreeGrafter"/>
</dbReference>
<evidence type="ECO:0000259" key="8">
    <source>
        <dbReference type="Pfam" id="PF00696"/>
    </source>
</evidence>
<dbReference type="NCBIfam" id="TIGR00746">
    <property type="entry name" value="arcC"/>
    <property type="match status" value="1"/>
</dbReference>
<dbReference type="NCBIfam" id="NF009007">
    <property type="entry name" value="PRK12352.1"/>
    <property type="match status" value="1"/>
</dbReference>
<evidence type="ECO:0000256" key="5">
    <source>
        <dbReference type="ARBA" id="ARBA00048467"/>
    </source>
</evidence>
<dbReference type="InterPro" id="IPR036393">
    <property type="entry name" value="AceGlu_kinase-like_sf"/>
</dbReference>
<comment type="catalytic activity">
    <reaction evidence="5">
        <text>hydrogencarbonate + NH4(+) + ATP = carbamoyl phosphate + ADP + H2O + H(+)</text>
        <dbReference type="Rhea" id="RHEA:10152"/>
        <dbReference type="ChEBI" id="CHEBI:15377"/>
        <dbReference type="ChEBI" id="CHEBI:15378"/>
        <dbReference type="ChEBI" id="CHEBI:17544"/>
        <dbReference type="ChEBI" id="CHEBI:28938"/>
        <dbReference type="ChEBI" id="CHEBI:30616"/>
        <dbReference type="ChEBI" id="CHEBI:58228"/>
        <dbReference type="ChEBI" id="CHEBI:456216"/>
        <dbReference type="EC" id="2.7.2.2"/>
    </reaction>
</comment>